<keyword evidence="5" id="KW-1185">Reference proteome</keyword>
<dbReference type="CDD" id="cd07067">
    <property type="entry name" value="HP_PGM_like"/>
    <property type="match status" value="1"/>
</dbReference>
<protein>
    <submittedName>
        <fullName evidence="4">Phosphoglycerate mutase-like protein 1</fullName>
    </submittedName>
</protein>
<name>A0AAV6N3L6_9ROSI</name>
<dbReference type="AlphaFoldDB" id="A0AAV6N3L6"/>
<dbReference type="SMART" id="SM00855">
    <property type="entry name" value="PGAM"/>
    <property type="match status" value="2"/>
</dbReference>
<dbReference type="PANTHER" id="PTHR48100:SF1">
    <property type="entry name" value="HISTIDINE PHOSPHATASE FAMILY PROTEIN-RELATED"/>
    <property type="match status" value="1"/>
</dbReference>
<feature type="non-terminal residue" evidence="4">
    <location>
        <position position="1"/>
    </location>
</feature>
<evidence type="ECO:0000256" key="1">
    <source>
        <dbReference type="ARBA" id="ARBA00038362"/>
    </source>
</evidence>
<dbReference type="InterPro" id="IPR050275">
    <property type="entry name" value="PGM_Phosphatase"/>
</dbReference>
<dbReference type="GO" id="GO:0016791">
    <property type="term" value="F:phosphatase activity"/>
    <property type="evidence" value="ECO:0007669"/>
    <property type="project" value="TreeGrafter"/>
</dbReference>
<feature type="compositionally biased region" description="Low complexity" evidence="3">
    <location>
        <begin position="337"/>
        <end position="352"/>
    </location>
</feature>
<dbReference type="Proteomes" id="UP000685013">
    <property type="component" value="Chromosome 9"/>
</dbReference>
<proteinExistence type="inferred from homology"/>
<dbReference type="InterPro" id="IPR013078">
    <property type="entry name" value="His_Pase_superF_clade-1"/>
</dbReference>
<dbReference type="FunFam" id="3.40.50.1240:FF:000066">
    <property type="entry name" value="Phosphoglycerate mutase-like protein 1"/>
    <property type="match status" value="1"/>
</dbReference>
<dbReference type="PANTHER" id="PTHR48100">
    <property type="entry name" value="BROAD-SPECIFICITY PHOSPHATASE YOR283W-RELATED"/>
    <property type="match status" value="1"/>
</dbReference>
<comment type="function">
    <text evidence="2">May play a role in carbohydrates metabolism.</text>
</comment>
<evidence type="ECO:0000256" key="3">
    <source>
        <dbReference type="SAM" id="MobiDB-lite"/>
    </source>
</evidence>
<dbReference type="EMBL" id="JAGKQH010000009">
    <property type="protein sequence ID" value="KAG6591709.1"/>
    <property type="molecule type" value="Genomic_DNA"/>
</dbReference>
<evidence type="ECO:0000256" key="2">
    <source>
        <dbReference type="ARBA" id="ARBA00059109"/>
    </source>
</evidence>
<comment type="similarity">
    <text evidence="1">Belongs to the phosphoglycerate mutase family.</text>
</comment>
<accession>A0AAV6N3L6</accession>
<comment type="caution">
    <text evidence="4">The sequence shown here is derived from an EMBL/GenBank/DDBJ whole genome shotgun (WGS) entry which is preliminary data.</text>
</comment>
<evidence type="ECO:0000313" key="5">
    <source>
        <dbReference type="Proteomes" id="UP000685013"/>
    </source>
</evidence>
<feature type="region of interest" description="Disordered" evidence="3">
    <location>
        <begin position="335"/>
        <end position="358"/>
    </location>
</feature>
<reference evidence="4 5" key="1">
    <citation type="journal article" date="2021" name="Hortic Res">
        <title>The domestication of Cucurbita argyrosperma as revealed by the genome of its wild relative.</title>
        <authorList>
            <person name="Barrera-Redondo J."/>
            <person name="Sanchez-de la Vega G."/>
            <person name="Aguirre-Liguori J.A."/>
            <person name="Castellanos-Morales G."/>
            <person name="Gutierrez-Guerrero Y.T."/>
            <person name="Aguirre-Dugua X."/>
            <person name="Aguirre-Planter E."/>
            <person name="Tenaillon M.I."/>
            <person name="Lira-Saade R."/>
            <person name="Eguiarte L.E."/>
        </authorList>
    </citation>
    <scope>NUCLEOTIDE SEQUENCE [LARGE SCALE GENOMIC DNA]</scope>
    <source>
        <strain evidence="4">JBR-2021</strain>
    </source>
</reference>
<sequence>MASEQQSTERREPVAVHYQQTTPASLVKTIGSWRANCVEDICYRYTALFAFSSSSESLVASFFFLCYLHFSRFSDMDASAGRSLYPSHRTKTIHLVRHTQGFHNVAGDMNEYPPLDYFDAQVTSLGWKQVCSLRNYVQSCGLSKRIELVITSPLFRTMQTAVGAFGGEVCPDGINVPPLMVANAGNSNCPAISSLNCPPFLAVELCREHLGVNPCDKRRSIGGCRSLFPAIDFSMASCICFVHIEHDEDILWNSDIRETNDEVADRGLKFLKWLWTRKEKEIAIVSHCGFLFHVLSVFGNDCHRSIEDEICKQFANCELRSFVLVDWSMIGSESSPRTTTTRRTTTRTTTTTANCPRRLPTKGIDLPSDVAAEKQHPGRELQMKMWVEEDTTWHHIEKQRFLIIFFVSSLGALILRQNVSNQFASATRLFSPPPPPPPLSAASSRPSSSVVCSFSRFSEMDASGGISLYPSHRTKTIHLVRHAQGFHNVAGEKDTNEYLSFDYFDAQLTSLGWKQVANLRKHVQSCGLDKRIELVIVSPLFRTIQTAVGAFGGEGYSDGINVPPLMVSNAGDCNRPAISSLNCPPFLAVELCREHLGVHPCDKRRSIKEYRSLFPAIDFSMIEHDEDKLWSPDTRETNDEVADRGLKFLKWLWTRKEKEIAVVSHSGFLFHSLSAFGNDCRPLVKDEICKHFANCELRSFVLVDRSMVGSESSTTNFPGGLPKGLDLPSDVAAEMQPEKKGVPNEDDNYYLQGLSKKRPLSALDSEGWLPESSLYREVYQGKEKIS</sequence>
<dbReference type="GO" id="GO:0005737">
    <property type="term" value="C:cytoplasm"/>
    <property type="evidence" value="ECO:0007669"/>
    <property type="project" value="TreeGrafter"/>
</dbReference>
<organism evidence="4 5">
    <name type="scientific">Cucurbita argyrosperma subsp. sororia</name>
    <dbReference type="NCBI Taxonomy" id="37648"/>
    <lineage>
        <taxon>Eukaryota</taxon>
        <taxon>Viridiplantae</taxon>
        <taxon>Streptophyta</taxon>
        <taxon>Embryophyta</taxon>
        <taxon>Tracheophyta</taxon>
        <taxon>Spermatophyta</taxon>
        <taxon>Magnoliopsida</taxon>
        <taxon>eudicotyledons</taxon>
        <taxon>Gunneridae</taxon>
        <taxon>Pentapetalae</taxon>
        <taxon>rosids</taxon>
        <taxon>fabids</taxon>
        <taxon>Cucurbitales</taxon>
        <taxon>Cucurbitaceae</taxon>
        <taxon>Cucurbiteae</taxon>
        <taxon>Cucurbita</taxon>
    </lineage>
</organism>
<gene>
    <name evidence="4" type="ORF">SDJN03_14055</name>
</gene>
<evidence type="ECO:0000313" key="4">
    <source>
        <dbReference type="EMBL" id="KAG6591709.1"/>
    </source>
</evidence>